<dbReference type="InterPro" id="IPR036291">
    <property type="entry name" value="NAD(P)-bd_dom_sf"/>
</dbReference>
<evidence type="ECO:0000259" key="3">
    <source>
        <dbReference type="SMART" id="SM00822"/>
    </source>
</evidence>
<organism evidence="4 5">
    <name type="scientific">Crossiella cryophila</name>
    <dbReference type="NCBI Taxonomy" id="43355"/>
    <lineage>
        <taxon>Bacteria</taxon>
        <taxon>Bacillati</taxon>
        <taxon>Actinomycetota</taxon>
        <taxon>Actinomycetes</taxon>
        <taxon>Pseudonocardiales</taxon>
        <taxon>Pseudonocardiaceae</taxon>
        <taxon>Crossiella</taxon>
    </lineage>
</organism>
<dbReference type="Proteomes" id="UP000533598">
    <property type="component" value="Unassembled WGS sequence"/>
</dbReference>
<keyword evidence="2 4" id="KW-0560">Oxidoreductase</keyword>
<protein>
    <submittedName>
        <fullName evidence="4">3-oxoacyl-[acyl-carrier protein] reductase</fullName>
        <ecNumber evidence="4">1.1.1.100</ecNumber>
    </submittedName>
</protein>
<dbReference type="InterPro" id="IPR057326">
    <property type="entry name" value="KR_dom"/>
</dbReference>
<evidence type="ECO:0000313" key="5">
    <source>
        <dbReference type="Proteomes" id="UP000533598"/>
    </source>
</evidence>
<dbReference type="FunFam" id="3.40.50.720:FF:000084">
    <property type="entry name" value="Short-chain dehydrogenase reductase"/>
    <property type="match status" value="1"/>
</dbReference>
<dbReference type="PANTHER" id="PTHR43639">
    <property type="entry name" value="OXIDOREDUCTASE, SHORT-CHAIN DEHYDROGENASE/REDUCTASE FAMILY (AFU_ORTHOLOGUE AFUA_5G02870)"/>
    <property type="match status" value="1"/>
</dbReference>
<dbReference type="SMART" id="SM00822">
    <property type="entry name" value="PKS_KR"/>
    <property type="match status" value="1"/>
</dbReference>
<proteinExistence type="inferred from homology"/>
<sequence length="246" mass="24804">MNELASRTALVTGGSRGIGAAIALALAAKGADVAITYQNNATAADRIVEQIKDLGARGLAIQADSANPVAITNAVATTVETLGALDILVNNAAAFDFAPLAELSPEAVNRTLAVNVRAPLLAAQAALPHLREGGRIINIGSNVADRAVFPGFALYSMSKSALTGLTKALARELGPQGITANLVSPGPTQTDAAPTDPGFVEAINAFTALGRFATPEEIAAVVAFLATPAAQYVTGATINTDGGFTA</sequence>
<dbReference type="InterPro" id="IPR002347">
    <property type="entry name" value="SDR_fam"/>
</dbReference>
<evidence type="ECO:0000256" key="1">
    <source>
        <dbReference type="ARBA" id="ARBA00006484"/>
    </source>
</evidence>
<evidence type="ECO:0000313" key="4">
    <source>
        <dbReference type="EMBL" id="MBB4681010.1"/>
    </source>
</evidence>
<dbReference type="RefSeq" id="WP_185007236.1">
    <property type="nucleotide sequence ID" value="NZ_BAAAUI010000039.1"/>
</dbReference>
<keyword evidence="5" id="KW-1185">Reference proteome</keyword>
<accession>A0A7W7CGW0</accession>
<dbReference type="SUPFAM" id="SSF51735">
    <property type="entry name" value="NAD(P)-binding Rossmann-fold domains"/>
    <property type="match status" value="1"/>
</dbReference>
<comment type="caution">
    <text evidence="4">The sequence shown here is derived from an EMBL/GenBank/DDBJ whole genome shotgun (WGS) entry which is preliminary data.</text>
</comment>
<feature type="domain" description="Ketoreductase" evidence="3">
    <location>
        <begin position="7"/>
        <end position="186"/>
    </location>
</feature>
<dbReference type="Pfam" id="PF13561">
    <property type="entry name" value="adh_short_C2"/>
    <property type="match status" value="1"/>
</dbReference>
<dbReference type="AlphaFoldDB" id="A0A7W7CGW0"/>
<dbReference type="EC" id="1.1.1.100" evidence="4"/>
<dbReference type="PRINTS" id="PR00081">
    <property type="entry name" value="GDHRDH"/>
</dbReference>
<dbReference type="InterPro" id="IPR020904">
    <property type="entry name" value="Sc_DH/Rdtase_CS"/>
</dbReference>
<dbReference type="PROSITE" id="PS00061">
    <property type="entry name" value="ADH_SHORT"/>
    <property type="match status" value="1"/>
</dbReference>
<dbReference type="GO" id="GO:0004316">
    <property type="term" value="F:3-oxoacyl-[acyl-carrier-protein] reductase (NADPH) activity"/>
    <property type="evidence" value="ECO:0007669"/>
    <property type="project" value="UniProtKB-EC"/>
</dbReference>
<evidence type="ECO:0000256" key="2">
    <source>
        <dbReference type="ARBA" id="ARBA00023002"/>
    </source>
</evidence>
<comment type="similarity">
    <text evidence="1">Belongs to the short-chain dehydrogenases/reductases (SDR) family.</text>
</comment>
<reference evidence="4 5" key="1">
    <citation type="submission" date="2020-08" db="EMBL/GenBank/DDBJ databases">
        <title>Sequencing the genomes of 1000 actinobacteria strains.</title>
        <authorList>
            <person name="Klenk H.-P."/>
        </authorList>
    </citation>
    <scope>NUCLEOTIDE SEQUENCE [LARGE SCALE GENOMIC DNA]</scope>
    <source>
        <strain evidence="4 5">DSM 44230</strain>
    </source>
</reference>
<dbReference type="EMBL" id="JACHMH010000001">
    <property type="protein sequence ID" value="MBB4681010.1"/>
    <property type="molecule type" value="Genomic_DNA"/>
</dbReference>
<gene>
    <name evidence="4" type="ORF">HNR67_007128</name>
</gene>
<dbReference type="Gene3D" id="3.40.50.720">
    <property type="entry name" value="NAD(P)-binding Rossmann-like Domain"/>
    <property type="match status" value="1"/>
</dbReference>
<name>A0A7W7CGW0_9PSEU</name>
<dbReference type="PRINTS" id="PR00080">
    <property type="entry name" value="SDRFAMILY"/>
</dbReference>
<dbReference type="PANTHER" id="PTHR43639:SF1">
    <property type="entry name" value="SHORT-CHAIN DEHYDROGENASE_REDUCTASE FAMILY PROTEIN"/>
    <property type="match status" value="1"/>
</dbReference>